<evidence type="ECO:0000313" key="3">
    <source>
        <dbReference type="Proteomes" id="UP000037274"/>
    </source>
</evidence>
<reference evidence="2 3" key="1">
    <citation type="submission" date="2015-06" db="EMBL/GenBank/DDBJ databases">
        <title>Draft genome sequence of Streptomyces leeuwenhoekii C58, which produces the novel lasso peptide, chaxapeptin.</title>
        <authorList>
            <person name="Yi Y."/>
            <person name="Hai D."/>
            <person name="Jaspars M."/>
            <person name="Sheng H."/>
            <person name="Rateb M.E."/>
            <person name="Bull A."/>
            <person name="Goodfellow M."/>
            <person name="Asenjo J.A."/>
            <person name="Ebel R."/>
        </authorList>
    </citation>
    <scope>NUCLEOTIDE SEQUENCE [LARGE SCALE GENOMIC DNA]</scope>
    <source>
        <strain evidence="2 3">C58</strain>
    </source>
</reference>
<evidence type="ECO:0000313" key="2">
    <source>
        <dbReference type="EMBL" id="KMS81808.1"/>
    </source>
</evidence>
<evidence type="ECO:0000259" key="1">
    <source>
        <dbReference type="Pfam" id="PF12728"/>
    </source>
</evidence>
<protein>
    <recommendedName>
        <fullName evidence="1">Helix-turn-helix domain-containing protein</fullName>
    </recommendedName>
</protein>
<dbReference type="RefSeq" id="WP_048571753.1">
    <property type="nucleotide sequence ID" value="NZ_LFEH01000002.1"/>
</dbReference>
<accession>A0ABR5I5S4</accession>
<sequence>MHVELIPPAQTQAKERTEPLRVKDIAAALRVNAATVYAEIKAGRLESYRVGQGRGTIRVTRAAFAQYLADRGIPAAELAVAL</sequence>
<keyword evidence="3" id="KW-1185">Reference proteome</keyword>
<name>A0ABR5I5S4_STRLW</name>
<proteinExistence type="predicted"/>
<dbReference type="EMBL" id="LFEH01000002">
    <property type="protein sequence ID" value="KMS81808.1"/>
    <property type="molecule type" value="Genomic_DNA"/>
</dbReference>
<dbReference type="InterPro" id="IPR010093">
    <property type="entry name" value="SinI_DNA-bd"/>
</dbReference>
<gene>
    <name evidence="2" type="ORF">ACH49_01365</name>
</gene>
<dbReference type="Pfam" id="PF12728">
    <property type="entry name" value="HTH_17"/>
    <property type="match status" value="1"/>
</dbReference>
<feature type="domain" description="Helix-turn-helix" evidence="1">
    <location>
        <begin position="20"/>
        <end position="71"/>
    </location>
</feature>
<dbReference type="NCBIfam" id="TIGR01764">
    <property type="entry name" value="excise"/>
    <property type="match status" value="1"/>
</dbReference>
<dbReference type="Proteomes" id="UP000037274">
    <property type="component" value="Unassembled WGS sequence"/>
</dbReference>
<comment type="caution">
    <text evidence="2">The sequence shown here is derived from an EMBL/GenBank/DDBJ whole genome shotgun (WGS) entry which is preliminary data.</text>
</comment>
<organism evidence="2 3">
    <name type="scientific">Streptomyces leeuwenhoekii</name>
    <dbReference type="NCBI Taxonomy" id="1437453"/>
    <lineage>
        <taxon>Bacteria</taxon>
        <taxon>Bacillati</taxon>
        <taxon>Actinomycetota</taxon>
        <taxon>Actinomycetes</taxon>
        <taxon>Kitasatosporales</taxon>
        <taxon>Streptomycetaceae</taxon>
        <taxon>Streptomyces</taxon>
    </lineage>
</organism>
<dbReference type="InterPro" id="IPR041657">
    <property type="entry name" value="HTH_17"/>
</dbReference>